<evidence type="ECO:0000313" key="2">
    <source>
        <dbReference type="EMBL" id="AZN43783.1"/>
    </source>
</evidence>
<dbReference type="Proteomes" id="UP000272528">
    <property type="component" value="Chromosome"/>
</dbReference>
<evidence type="ECO:0000259" key="1">
    <source>
        <dbReference type="Pfam" id="PF14317"/>
    </source>
</evidence>
<proteinExistence type="predicted"/>
<dbReference type="AlphaFoldDB" id="A0A3S9ADG4"/>
<reference evidence="3" key="1">
    <citation type="submission" date="2018-12" db="EMBL/GenBank/DDBJ databases">
        <title>Genome sequence of Peanibacillus sp.</title>
        <authorList>
            <person name="Subramani G."/>
            <person name="Srinivasan S."/>
            <person name="Kim M.K."/>
        </authorList>
    </citation>
    <scope>NUCLEOTIDE SEQUENCE [LARGE SCALE GENOMIC DNA]</scope>
    <source>
        <strain evidence="3">18JY67-1</strain>
    </source>
</reference>
<protein>
    <submittedName>
        <fullName evidence="2">YcxB family protein</fullName>
    </submittedName>
</protein>
<dbReference type="InterPro" id="IPR025588">
    <property type="entry name" value="YcxB-like_C"/>
</dbReference>
<accession>A0A3S9ADG4</accession>
<keyword evidence="3" id="KW-1185">Reference proteome</keyword>
<feature type="domain" description="YcxB-like C-terminal" evidence="1">
    <location>
        <begin position="28"/>
        <end position="89"/>
    </location>
</feature>
<dbReference type="EMBL" id="CP034437">
    <property type="protein sequence ID" value="AZN43783.1"/>
    <property type="molecule type" value="Genomic_DNA"/>
</dbReference>
<evidence type="ECO:0000313" key="3">
    <source>
        <dbReference type="Proteomes" id="UP000272528"/>
    </source>
</evidence>
<name>A0A3S9ADG4_9BACL</name>
<dbReference type="OrthoDB" id="2635191at2"/>
<dbReference type="Pfam" id="PF14317">
    <property type="entry name" value="YcxB"/>
    <property type="match status" value="1"/>
</dbReference>
<dbReference type="KEGG" id="palb:EJC50_19065"/>
<gene>
    <name evidence="2" type="ORF">EJC50_19065</name>
</gene>
<organism evidence="2 3">
    <name type="scientific">Paenibacillus albus</name>
    <dbReference type="NCBI Taxonomy" id="2495582"/>
    <lineage>
        <taxon>Bacteria</taxon>
        <taxon>Bacillati</taxon>
        <taxon>Bacillota</taxon>
        <taxon>Bacilli</taxon>
        <taxon>Bacillales</taxon>
        <taxon>Paenibacillaceae</taxon>
        <taxon>Paenibacillus</taxon>
    </lineage>
</organism>
<sequence>MVFVRIIVVPRIVFKRQPNFKEEYVVSFNEENIIFNAGDINSTISWDYYKEIKESKEFIFLKYGKELHTIIPKRVFRNKEELNEFKSLIKSKINK</sequence>